<gene>
    <name evidence="1" type="ORF">OBO34_21895</name>
</gene>
<protein>
    <submittedName>
        <fullName evidence="1">Uncharacterized protein</fullName>
    </submittedName>
</protein>
<evidence type="ECO:0000313" key="1">
    <source>
        <dbReference type="EMBL" id="MCU7380970.1"/>
    </source>
</evidence>
<organism evidence="1 2">
    <name type="scientific">Hominibacterium faecale</name>
    <dbReference type="NCBI Taxonomy" id="2839743"/>
    <lineage>
        <taxon>Bacteria</taxon>
        <taxon>Bacillati</taxon>
        <taxon>Bacillota</taxon>
        <taxon>Clostridia</taxon>
        <taxon>Peptostreptococcales</taxon>
        <taxon>Anaerovoracaceae</taxon>
        <taxon>Hominibacterium</taxon>
    </lineage>
</organism>
<keyword evidence="2" id="KW-1185">Reference proteome</keyword>
<dbReference type="EMBL" id="JAOSHN010000018">
    <property type="protein sequence ID" value="MCU7380970.1"/>
    <property type="molecule type" value="Genomic_DNA"/>
</dbReference>
<name>A0A9J6QZU0_9FIRM</name>
<reference evidence="1" key="1">
    <citation type="submission" date="2022-09" db="EMBL/GenBank/DDBJ databases">
        <title>Culturomic study of gut microbiota in children with autism spectrum disorder.</title>
        <authorList>
            <person name="Efimov B.A."/>
            <person name="Chaplin A.V."/>
            <person name="Sokolova S.R."/>
            <person name="Pikina A.P."/>
            <person name="Korzhanova M."/>
            <person name="Belova V."/>
            <person name="Korostin D."/>
        </authorList>
    </citation>
    <scope>NUCLEOTIDE SEQUENCE</scope>
    <source>
        <strain evidence="1">ASD5510</strain>
    </source>
</reference>
<evidence type="ECO:0000313" key="2">
    <source>
        <dbReference type="Proteomes" id="UP001065549"/>
    </source>
</evidence>
<sequence>MKKDITDKLNFNGNPSLIVNGVEIEVNSDATTMIKLMAMIGDESEVTPKIIVEMYEMIFSEKERKKIEKLKLNMEDFQTLVMAAIEMLTGEQEETGE</sequence>
<dbReference type="AlphaFoldDB" id="A0A9J6QZU0"/>
<proteinExistence type="predicted"/>
<accession>A0A9J6QZU0</accession>
<comment type="caution">
    <text evidence="1">The sequence shown here is derived from an EMBL/GenBank/DDBJ whole genome shotgun (WGS) entry which is preliminary data.</text>
</comment>
<dbReference type="RefSeq" id="WP_269478875.1">
    <property type="nucleotide sequence ID" value="NZ_JAOSHN010000018.1"/>
</dbReference>
<dbReference type="Proteomes" id="UP001065549">
    <property type="component" value="Unassembled WGS sequence"/>
</dbReference>